<reference evidence="3" key="1">
    <citation type="submission" date="2025-08" db="UniProtKB">
        <authorList>
            <consortium name="Ensembl"/>
        </authorList>
    </citation>
    <scope>IDENTIFICATION</scope>
</reference>
<dbReference type="PANTHER" id="PTHR42899:SF1">
    <property type="entry name" value="SPERMATOGENESIS-ASSOCIATED PROTEIN 20"/>
    <property type="match status" value="1"/>
</dbReference>
<evidence type="ECO:0000313" key="3">
    <source>
        <dbReference type="Ensembl" id="ENSEBUP00000025256.1"/>
    </source>
</evidence>
<organism evidence="3 4">
    <name type="scientific">Eptatretus burgeri</name>
    <name type="common">Inshore hagfish</name>
    <dbReference type="NCBI Taxonomy" id="7764"/>
    <lineage>
        <taxon>Eukaryota</taxon>
        <taxon>Metazoa</taxon>
        <taxon>Chordata</taxon>
        <taxon>Craniata</taxon>
        <taxon>Vertebrata</taxon>
        <taxon>Cyclostomata</taxon>
        <taxon>Myxini</taxon>
        <taxon>Myxiniformes</taxon>
        <taxon>Myxinidae</taxon>
        <taxon>Eptatretinae</taxon>
        <taxon>Eptatretus</taxon>
    </lineage>
</organism>
<dbReference type="InterPro" id="IPR008928">
    <property type="entry name" value="6-hairpin_glycosidase_sf"/>
</dbReference>
<evidence type="ECO:0000259" key="2">
    <source>
        <dbReference type="Pfam" id="PF03190"/>
    </source>
</evidence>
<accession>A0A8C4R7I0</accession>
<dbReference type="InterPro" id="IPR024705">
    <property type="entry name" value="Ssp411"/>
</dbReference>
<dbReference type="PIRSF" id="PIRSF006402">
    <property type="entry name" value="UCP006402_thioredoxin"/>
    <property type="match status" value="1"/>
</dbReference>
<evidence type="ECO:0000313" key="4">
    <source>
        <dbReference type="Proteomes" id="UP000694388"/>
    </source>
</evidence>
<dbReference type="Ensembl" id="ENSEBUT00000025832.1">
    <property type="protein sequence ID" value="ENSEBUP00000025256.1"/>
    <property type="gene ID" value="ENSEBUG00000015577.1"/>
</dbReference>
<feature type="domain" description="Spermatogenesis-associated protein 20-like TRX" evidence="2">
    <location>
        <begin position="44"/>
        <end position="99"/>
    </location>
</feature>
<dbReference type="AlphaFoldDB" id="A0A8C4R7I0"/>
<dbReference type="Gene3D" id="3.40.30.10">
    <property type="entry name" value="Glutaredoxin"/>
    <property type="match status" value="1"/>
</dbReference>
<dbReference type="GO" id="GO:0005975">
    <property type="term" value="P:carbohydrate metabolic process"/>
    <property type="evidence" value="ECO:0007669"/>
    <property type="project" value="InterPro"/>
</dbReference>
<dbReference type="PANTHER" id="PTHR42899">
    <property type="entry name" value="SPERMATOGENESIS-ASSOCIATED PROTEIN 20"/>
    <property type="match status" value="1"/>
</dbReference>
<sequence length="587" mass="65185">MADLERPAEMWWGQIAERAGEAGDQRGDGRRQKDHRPACGERAACGRGGCPMSVCRTPEFKPFVDGPYFPPEDRSSHPGFKILLQKISKEVKTDAQNIGSRDLGSPGPLHTISCEHYGELFWSVFFHSPSLCLTPANLAFLLGSWALEYDSVDGVRALEIALPTLRMVAHGGMRDHVGQGFHRYSTDGLWQGARFEKMLYDRAQLAVASAHAFQESQMFTRAKVGRCSRNRGFYSAEDADSHPSPDAKDKKEGAFYVWTEAKIRQLLGEPLAESTEGATLADVFIHHYWVKENGNVDSAYPLAFVVLCQMYFCVRSLTLHLELEWRIVGCETLFCINRLDQVKFRQYSLSTWSAGLAMSADARVGAILSEERILEQATGIAHFRQTHLHNSTMKDLLQSTYLGSQGTIEHDEPELGMPLDRAFVIRGLLDLYEARQETNCLHWPACLQQRQNELFWDSKGSAYFTTSASRPGCLFRMKEDQDGAEPMGNSVSASNLLRLAIVTGHSEWGEHAVHLLQAFGELLVKVPMVVPEMVCCPPHLPQPELILFPGHFSGSSLSPRQLPTVVRFIGKSSTHLACGVVEGGGGG</sequence>
<dbReference type="Proteomes" id="UP000694388">
    <property type="component" value="Unplaced"/>
</dbReference>
<feature type="region of interest" description="Disordered" evidence="1">
    <location>
        <begin position="16"/>
        <end position="39"/>
    </location>
</feature>
<feature type="compositionally biased region" description="Basic and acidic residues" evidence="1">
    <location>
        <begin position="18"/>
        <end position="39"/>
    </location>
</feature>
<name>A0A8C4R7I0_EPTBU</name>
<dbReference type="InterPro" id="IPR004879">
    <property type="entry name" value="Ssp411-like_TRX"/>
</dbReference>
<protein>
    <submittedName>
        <fullName evidence="3">Spermatogenesis associated 20</fullName>
    </submittedName>
</protein>
<dbReference type="GeneTree" id="ENSGT00390000004836"/>
<dbReference type="SUPFAM" id="SSF48208">
    <property type="entry name" value="Six-hairpin glycosidases"/>
    <property type="match status" value="1"/>
</dbReference>
<proteinExistence type="predicted"/>
<evidence type="ECO:0000256" key="1">
    <source>
        <dbReference type="SAM" id="MobiDB-lite"/>
    </source>
</evidence>
<reference evidence="3" key="2">
    <citation type="submission" date="2025-09" db="UniProtKB">
        <authorList>
            <consortium name="Ensembl"/>
        </authorList>
    </citation>
    <scope>IDENTIFICATION</scope>
</reference>
<keyword evidence="4" id="KW-1185">Reference proteome</keyword>
<dbReference type="Pfam" id="PF03190">
    <property type="entry name" value="Thioredox_DsbH"/>
    <property type="match status" value="1"/>
</dbReference>